<dbReference type="Proteomes" id="UP001183420">
    <property type="component" value="Unassembled WGS sequence"/>
</dbReference>
<dbReference type="InterPro" id="IPR016040">
    <property type="entry name" value="NAD(P)-bd_dom"/>
</dbReference>
<evidence type="ECO:0000313" key="2">
    <source>
        <dbReference type="EMBL" id="MDT0319070.1"/>
    </source>
</evidence>
<dbReference type="PANTHER" id="PTHR43355:SF2">
    <property type="entry name" value="FLAVIN REDUCTASE (NADPH)"/>
    <property type="match status" value="1"/>
</dbReference>
<protein>
    <submittedName>
        <fullName evidence="2">NAD(P)H-binding protein</fullName>
    </submittedName>
</protein>
<evidence type="ECO:0000313" key="3">
    <source>
        <dbReference type="Proteomes" id="UP001183420"/>
    </source>
</evidence>
<dbReference type="SUPFAM" id="SSF51735">
    <property type="entry name" value="NAD(P)-binding Rossmann-fold domains"/>
    <property type="match status" value="1"/>
</dbReference>
<dbReference type="Pfam" id="PF13460">
    <property type="entry name" value="NAD_binding_10"/>
    <property type="match status" value="1"/>
</dbReference>
<gene>
    <name evidence="2" type="ORF">RNC47_12055</name>
</gene>
<comment type="caution">
    <text evidence="2">The sequence shown here is derived from an EMBL/GenBank/DDBJ whole genome shotgun (WGS) entry which is preliminary data.</text>
</comment>
<dbReference type="PANTHER" id="PTHR43355">
    <property type="entry name" value="FLAVIN REDUCTASE (NADPH)"/>
    <property type="match status" value="1"/>
</dbReference>
<dbReference type="RefSeq" id="WP_311598128.1">
    <property type="nucleotide sequence ID" value="NZ_JAVREM010000011.1"/>
</dbReference>
<dbReference type="Gene3D" id="3.40.50.720">
    <property type="entry name" value="NAD(P)-binding Rossmann-like Domain"/>
    <property type="match status" value="1"/>
</dbReference>
<dbReference type="InterPro" id="IPR051606">
    <property type="entry name" value="Polyketide_Oxido-like"/>
</dbReference>
<feature type="domain" description="NAD(P)-binding" evidence="1">
    <location>
        <begin position="8"/>
        <end position="203"/>
    </location>
</feature>
<name>A0ABU2LNJ8_9ACTN</name>
<organism evidence="2 3">
    <name type="scientific">Streptomyces millisiae</name>
    <dbReference type="NCBI Taxonomy" id="3075542"/>
    <lineage>
        <taxon>Bacteria</taxon>
        <taxon>Bacillati</taxon>
        <taxon>Actinomycetota</taxon>
        <taxon>Actinomycetes</taxon>
        <taxon>Kitasatosporales</taxon>
        <taxon>Streptomycetaceae</taxon>
        <taxon>Streptomyces</taxon>
    </lineage>
</organism>
<dbReference type="InterPro" id="IPR036291">
    <property type="entry name" value="NAD(P)-bd_dom_sf"/>
</dbReference>
<reference evidence="3" key="1">
    <citation type="submission" date="2023-07" db="EMBL/GenBank/DDBJ databases">
        <title>30 novel species of actinomycetes from the DSMZ collection.</title>
        <authorList>
            <person name="Nouioui I."/>
        </authorList>
    </citation>
    <scope>NUCLEOTIDE SEQUENCE [LARGE SCALE GENOMIC DNA]</scope>
    <source>
        <strain evidence="3">DSM 44918</strain>
    </source>
</reference>
<proteinExistence type="predicted"/>
<sequence length="215" mass="22277">MTELVVFGAGGRAGRRTVDEARRRGLGVTAVVRDPARYPGLAADGVRVVAGDVTDAARVAELVAGHEAVVSAAAAYGPGSDPDAFFADSTRALLGAARSTGARRLLVVGLGALLPDAAGRPLLESPAIPAEALPFCRAHGAGLEILRTEGGDVDWLYLSPSGLFDEEGGRTGRYRVADHGGDLADRISYQDLAVALLDELAEPRHHRIHLAVTAG</sequence>
<accession>A0ABU2LNJ8</accession>
<keyword evidence="3" id="KW-1185">Reference proteome</keyword>
<dbReference type="EMBL" id="JAVREM010000011">
    <property type="protein sequence ID" value="MDT0319070.1"/>
    <property type="molecule type" value="Genomic_DNA"/>
</dbReference>
<evidence type="ECO:0000259" key="1">
    <source>
        <dbReference type="Pfam" id="PF13460"/>
    </source>
</evidence>